<dbReference type="Pfam" id="PF01885">
    <property type="entry name" value="PTS_2-RNA"/>
    <property type="match status" value="1"/>
</dbReference>
<keyword evidence="3" id="KW-0520">NAD</keyword>
<dbReference type="EMBL" id="JH817429">
    <property type="protein sequence ID" value="EKC20914.1"/>
    <property type="molecule type" value="Genomic_DNA"/>
</dbReference>
<dbReference type="PANTHER" id="PTHR12684:SF2">
    <property type="entry name" value="TRNA 2'-PHOSPHOTRANSFERASE 1"/>
    <property type="match status" value="1"/>
</dbReference>
<evidence type="ECO:0000256" key="2">
    <source>
        <dbReference type="ARBA" id="ARBA00022679"/>
    </source>
</evidence>
<dbReference type="InParanoid" id="K1PPY4"/>
<keyword evidence="2" id="KW-0808">Transferase</keyword>
<evidence type="ECO:0000256" key="1">
    <source>
        <dbReference type="ARBA" id="ARBA00009836"/>
    </source>
</evidence>
<proteinExistence type="inferred from homology"/>
<dbReference type="GO" id="GO:0000215">
    <property type="term" value="F:tRNA 2'-phosphotransferase activity"/>
    <property type="evidence" value="ECO:0007669"/>
    <property type="project" value="TreeGrafter"/>
</dbReference>
<comment type="similarity">
    <text evidence="1">Belongs to the KptA/TPT1 family.</text>
</comment>
<dbReference type="InterPro" id="IPR002745">
    <property type="entry name" value="Ptrans_KptA/Tpt1"/>
</dbReference>
<evidence type="ECO:0000256" key="3">
    <source>
        <dbReference type="ARBA" id="ARBA00023027"/>
    </source>
</evidence>
<dbReference type="SUPFAM" id="SSF56399">
    <property type="entry name" value="ADP-ribosylation"/>
    <property type="match status" value="1"/>
</dbReference>
<accession>K1PPY4</accession>
<reference evidence="4" key="1">
    <citation type="journal article" date="2012" name="Nature">
        <title>The oyster genome reveals stress adaptation and complexity of shell formation.</title>
        <authorList>
            <person name="Zhang G."/>
            <person name="Fang X."/>
            <person name="Guo X."/>
            <person name="Li L."/>
            <person name="Luo R."/>
            <person name="Xu F."/>
            <person name="Yang P."/>
            <person name="Zhang L."/>
            <person name="Wang X."/>
            <person name="Qi H."/>
            <person name="Xiong Z."/>
            <person name="Que H."/>
            <person name="Xie Y."/>
            <person name="Holland P.W."/>
            <person name="Paps J."/>
            <person name="Zhu Y."/>
            <person name="Wu F."/>
            <person name="Chen Y."/>
            <person name="Wang J."/>
            <person name="Peng C."/>
            <person name="Meng J."/>
            <person name="Yang L."/>
            <person name="Liu J."/>
            <person name="Wen B."/>
            <person name="Zhang N."/>
            <person name="Huang Z."/>
            <person name="Zhu Q."/>
            <person name="Feng Y."/>
            <person name="Mount A."/>
            <person name="Hedgecock D."/>
            <person name="Xu Z."/>
            <person name="Liu Y."/>
            <person name="Domazet-Loso T."/>
            <person name="Du Y."/>
            <person name="Sun X."/>
            <person name="Zhang S."/>
            <person name="Liu B."/>
            <person name="Cheng P."/>
            <person name="Jiang X."/>
            <person name="Li J."/>
            <person name="Fan D."/>
            <person name="Wang W."/>
            <person name="Fu W."/>
            <person name="Wang T."/>
            <person name="Wang B."/>
            <person name="Zhang J."/>
            <person name="Peng Z."/>
            <person name="Li Y."/>
            <person name="Li N."/>
            <person name="Wang J."/>
            <person name="Chen M."/>
            <person name="He Y."/>
            <person name="Tan F."/>
            <person name="Song X."/>
            <person name="Zheng Q."/>
            <person name="Huang R."/>
            <person name="Yang H."/>
            <person name="Du X."/>
            <person name="Chen L."/>
            <person name="Yang M."/>
            <person name="Gaffney P.M."/>
            <person name="Wang S."/>
            <person name="Luo L."/>
            <person name="She Z."/>
            <person name="Ming Y."/>
            <person name="Huang W."/>
            <person name="Zhang S."/>
            <person name="Huang B."/>
            <person name="Zhang Y."/>
            <person name="Qu T."/>
            <person name="Ni P."/>
            <person name="Miao G."/>
            <person name="Wang J."/>
            <person name="Wang Q."/>
            <person name="Steinberg C.E."/>
            <person name="Wang H."/>
            <person name="Li N."/>
            <person name="Qian L."/>
            <person name="Zhang G."/>
            <person name="Li Y."/>
            <person name="Yang H."/>
            <person name="Liu X."/>
            <person name="Wang J."/>
            <person name="Yin Y."/>
            <person name="Wang J."/>
        </authorList>
    </citation>
    <scope>NUCLEOTIDE SEQUENCE [LARGE SCALE GENOMIC DNA]</scope>
    <source>
        <strain evidence="4">05x7-T-G4-1.051#20</strain>
    </source>
</reference>
<dbReference type="Gene3D" id="3.20.170.30">
    <property type="match status" value="1"/>
</dbReference>
<protein>
    <submittedName>
        <fullName evidence="4">Uncharacterized protein</fullName>
    </submittedName>
</protein>
<dbReference type="InterPro" id="IPR042081">
    <property type="entry name" value="RNA_2'-PTrans_C"/>
</dbReference>
<dbReference type="AlphaFoldDB" id="K1PPY4"/>
<sequence length="95" mass="10815">MAIEVDVEKAMNDEIKFYISENDVVLTEGNNGYILPKYFKKAYKIISRMTAHLRNSTGTNVYASRDDRTLAPTAQPNASRECRTLALERPEHQHG</sequence>
<dbReference type="GO" id="GO:0006388">
    <property type="term" value="P:tRNA splicing, via endonucleolytic cleavage and ligation"/>
    <property type="evidence" value="ECO:0007669"/>
    <property type="project" value="TreeGrafter"/>
</dbReference>
<dbReference type="HOGENOM" id="CLU_2374783_0_0_1"/>
<evidence type="ECO:0000313" key="4">
    <source>
        <dbReference type="EMBL" id="EKC20914.1"/>
    </source>
</evidence>
<name>K1PPY4_MAGGI</name>
<dbReference type="PANTHER" id="PTHR12684">
    <property type="entry name" value="PUTATIVE PHOSPHOTRANSFERASE"/>
    <property type="match status" value="1"/>
</dbReference>
<gene>
    <name evidence="4" type="ORF">CGI_10005050</name>
</gene>
<organism evidence="4">
    <name type="scientific">Magallana gigas</name>
    <name type="common">Pacific oyster</name>
    <name type="synonym">Crassostrea gigas</name>
    <dbReference type="NCBI Taxonomy" id="29159"/>
    <lineage>
        <taxon>Eukaryota</taxon>
        <taxon>Metazoa</taxon>
        <taxon>Spiralia</taxon>
        <taxon>Lophotrochozoa</taxon>
        <taxon>Mollusca</taxon>
        <taxon>Bivalvia</taxon>
        <taxon>Autobranchia</taxon>
        <taxon>Pteriomorphia</taxon>
        <taxon>Ostreida</taxon>
        <taxon>Ostreoidea</taxon>
        <taxon>Ostreidae</taxon>
        <taxon>Magallana</taxon>
    </lineage>
</organism>